<name>A0A1H3LXM5_9PROT</name>
<dbReference type="InterPro" id="IPR036102">
    <property type="entry name" value="OsmC/Ohrsf"/>
</dbReference>
<dbReference type="Pfam" id="PF02566">
    <property type="entry name" value="OsmC"/>
    <property type="match status" value="1"/>
</dbReference>
<dbReference type="STRING" id="44576.SAMN05421881_105414"/>
<dbReference type="AlphaFoldDB" id="A0A1H3LXM5"/>
<dbReference type="Proteomes" id="UP000198640">
    <property type="component" value="Unassembled WGS sequence"/>
</dbReference>
<dbReference type="RefSeq" id="WP_090415151.1">
    <property type="nucleotide sequence ID" value="NZ_FNOY01000054.1"/>
</dbReference>
<organism evidence="1 2">
    <name type="scientific">Nitrosomonas halophila</name>
    <dbReference type="NCBI Taxonomy" id="44576"/>
    <lineage>
        <taxon>Bacteria</taxon>
        <taxon>Pseudomonadati</taxon>
        <taxon>Pseudomonadota</taxon>
        <taxon>Betaproteobacteria</taxon>
        <taxon>Nitrosomonadales</taxon>
        <taxon>Nitrosomonadaceae</taxon>
        <taxon>Nitrosomonas</taxon>
    </lineage>
</organism>
<protein>
    <submittedName>
        <fullName evidence="1">Uncharacterized OsmC-related protein</fullName>
    </submittedName>
</protein>
<dbReference type="OrthoDB" id="7065654at2"/>
<gene>
    <name evidence="1" type="ORF">SAMN05421881_105414</name>
</gene>
<dbReference type="SUPFAM" id="SSF82784">
    <property type="entry name" value="OsmC-like"/>
    <property type="match status" value="1"/>
</dbReference>
<proteinExistence type="predicted"/>
<dbReference type="EMBL" id="FNOY01000054">
    <property type="protein sequence ID" value="SDY69096.1"/>
    <property type="molecule type" value="Genomic_DNA"/>
</dbReference>
<dbReference type="PANTHER" id="PTHR35368">
    <property type="entry name" value="HYDROPEROXIDE REDUCTASE"/>
    <property type="match status" value="1"/>
</dbReference>
<evidence type="ECO:0000313" key="2">
    <source>
        <dbReference type="Proteomes" id="UP000198640"/>
    </source>
</evidence>
<dbReference type="InterPro" id="IPR052924">
    <property type="entry name" value="OsmC/Ohr_hydroprdx_reductase"/>
</dbReference>
<dbReference type="InterPro" id="IPR015946">
    <property type="entry name" value="KH_dom-like_a/b"/>
</dbReference>
<evidence type="ECO:0000313" key="1">
    <source>
        <dbReference type="EMBL" id="SDY69096.1"/>
    </source>
</evidence>
<accession>A0A1H3LXM5</accession>
<reference evidence="1 2" key="1">
    <citation type="submission" date="2016-10" db="EMBL/GenBank/DDBJ databases">
        <authorList>
            <person name="de Groot N.N."/>
        </authorList>
    </citation>
    <scope>NUCLEOTIDE SEQUENCE [LARGE SCALE GENOMIC DNA]</scope>
    <source>
        <strain evidence="1 2">Nm1</strain>
    </source>
</reference>
<sequence>MTHSTTDIIVNGLDLNRMRAALDSIKADGQGDIANPGYRATVVWDSGYHSTTHTTDGQVVISDEPKRYGGEEMGATPEDLLLAAVGACLVNTYIAALSAAHIHVESLRMNVSGRVNFRTAFGLEAGTPGYENIKIVVDIQTDAQAEKVTALMEKVFPTAPIPDTIMRPVPINVEIVHHAEATATHAS</sequence>
<dbReference type="PANTHER" id="PTHR35368:SF1">
    <property type="entry name" value="HYDROPEROXIDE REDUCTASE"/>
    <property type="match status" value="1"/>
</dbReference>
<dbReference type="InterPro" id="IPR003718">
    <property type="entry name" value="OsmC/Ohr_fam"/>
</dbReference>
<dbReference type="Gene3D" id="3.30.300.20">
    <property type="match status" value="1"/>
</dbReference>
<keyword evidence="2" id="KW-1185">Reference proteome</keyword>